<dbReference type="InterPro" id="IPR008969">
    <property type="entry name" value="CarboxyPept-like_regulatory"/>
</dbReference>
<evidence type="ECO:0000256" key="10">
    <source>
        <dbReference type="SAM" id="SignalP"/>
    </source>
</evidence>
<keyword evidence="5 9" id="KW-0798">TonB box</keyword>
<dbReference type="InterPro" id="IPR036942">
    <property type="entry name" value="Beta-barrel_TonB_sf"/>
</dbReference>
<keyword evidence="3 8" id="KW-1134">Transmembrane beta strand</keyword>
<dbReference type="NCBIfam" id="TIGR04056">
    <property type="entry name" value="OMP_RagA_SusC"/>
    <property type="match status" value="1"/>
</dbReference>
<dbReference type="InterPro" id="IPR037066">
    <property type="entry name" value="Plug_dom_sf"/>
</dbReference>
<evidence type="ECO:0000256" key="1">
    <source>
        <dbReference type="ARBA" id="ARBA00004571"/>
    </source>
</evidence>
<dbReference type="Gene3D" id="2.40.170.20">
    <property type="entry name" value="TonB-dependent receptor, beta-barrel domain"/>
    <property type="match status" value="1"/>
</dbReference>
<dbReference type="InterPro" id="IPR023996">
    <property type="entry name" value="TonB-dep_OMP_SusC/RagA"/>
</dbReference>
<keyword evidence="7 8" id="KW-0998">Cell outer membrane</keyword>
<evidence type="ECO:0000259" key="12">
    <source>
        <dbReference type="Pfam" id="PF07715"/>
    </source>
</evidence>
<dbReference type="Gene3D" id="2.60.40.1120">
    <property type="entry name" value="Carboxypeptidase-like, regulatory domain"/>
    <property type="match status" value="1"/>
</dbReference>
<feature type="domain" description="TonB-dependent receptor-like beta-barrel" evidence="11">
    <location>
        <begin position="439"/>
        <end position="881"/>
    </location>
</feature>
<evidence type="ECO:0000256" key="7">
    <source>
        <dbReference type="ARBA" id="ARBA00023237"/>
    </source>
</evidence>
<comment type="caution">
    <text evidence="13">The sequence shown here is derived from an EMBL/GenBank/DDBJ whole genome shotgun (WGS) entry which is preliminary data.</text>
</comment>
<evidence type="ECO:0000256" key="3">
    <source>
        <dbReference type="ARBA" id="ARBA00022452"/>
    </source>
</evidence>
<evidence type="ECO:0000256" key="2">
    <source>
        <dbReference type="ARBA" id="ARBA00022448"/>
    </source>
</evidence>
<comment type="subcellular location">
    <subcellularLocation>
        <location evidence="1 8">Cell outer membrane</location>
        <topology evidence="1 8">Multi-pass membrane protein</topology>
    </subcellularLocation>
</comment>
<protein>
    <submittedName>
        <fullName evidence="13">SusC/RagA family TonB-linked outer membrane protein</fullName>
    </submittedName>
</protein>
<evidence type="ECO:0000256" key="8">
    <source>
        <dbReference type="PROSITE-ProRule" id="PRU01360"/>
    </source>
</evidence>
<sequence length="994" mass="108877">MLLLLFCPLIPHAQTLLAANQTSREISGSYSVRKELVSGRITDEKGVGIPGVNVVEKGTTNGTITDSEGSYKLTVAGPGSVIVVSFLGYVSQERQVGSNAVLDIQLATDNKVLSEVIVVGYGTQKKSDVTGAISQISAEKVKAVPVVSAEQVLQGQAAGVDVVAAGNAPGSGMTVRVRGQRSIQAGNDPLYVVDGIPFDGGLNQISPNDIQSVEVLKDASAAAIYGSRAANGVVLITTKRGSSGKTQVSVDSYYGVQNIQNQVKVLGAEDFLSFRKIARKTDNLNVLLAPEELANYRAGKSVNWQDLLLTQNAPQQNHQIGVSGGNEKTKFLVSLNYLKQNGIIKPSDFERGSLRINLDHQINKTIKFGVSSLFTRSLTNTVDVGNALVAASQISPLGDVRDADGKLLLYPTQSEQLVANPMTDIANNINKTWGNRVFLSLYGELALHKNLTYRLNFGPDLSFTKNGRYIGSETNAKKGGLDEGQSNRSDSYSYTLENVLRYSKIFEEKHNLNVTFVHSIQNRKYDYTNVSAQGFPTNLVEWQKLSSGAIKGFDTGFEDWKLLSYMARVNYGFNEKYLVTLAARMDGSSRFGDRNKFGFFPSASLAWRVIEEDWVQGATTWLSDLKLRASYGLVGNTAIAPYQTLGGLSRSAYLFGSNPALGFGPSSLPSPDLKWETSRQFNIGLDFGILKNRVTGSAEYYMTNTDDLLLSQALPPTTGYANIMTNIGATRNQGFELSLQSTNINSSSGFKWTTDLNLATNRNKIRKLLTNNTNDVGNAWFIGQPIQVYYDHRYQGIWQASEAEEAKKYERQVGQIKVEDVNADGKINADDRVILGSPFPKWTGGLTNTFGYKGWSLSVFVYARQNFQIKSDLYSSNLDNLNSRFNIPVFVDYWTPENPNTRYPRTEAIGTASPNISSLGYVDGSYVRVRTITLSHTFASSLIQKAKIQSLRVYGSLNNPFNFTNFKGWDTEAGSAYGSYPSTKLFLLGVNLTL</sequence>
<dbReference type="Gene3D" id="2.170.130.10">
    <property type="entry name" value="TonB-dependent receptor, plug domain"/>
    <property type="match status" value="1"/>
</dbReference>
<keyword evidence="10" id="KW-0732">Signal</keyword>
<evidence type="ECO:0000313" key="13">
    <source>
        <dbReference type="EMBL" id="MFC5408746.1"/>
    </source>
</evidence>
<dbReference type="Proteomes" id="UP001596106">
    <property type="component" value="Unassembled WGS sequence"/>
</dbReference>
<evidence type="ECO:0000256" key="9">
    <source>
        <dbReference type="RuleBase" id="RU003357"/>
    </source>
</evidence>
<proteinExistence type="inferred from homology"/>
<dbReference type="EMBL" id="JBHSMA010000001">
    <property type="protein sequence ID" value="MFC5408746.1"/>
    <property type="molecule type" value="Genomic_DNA"/>
</dbReference>
<dbReference type="Pfam" id="PF00593">
    <property type="entry name" value="TonB_dep_Rec_b-barrel"/>
    <property type="match status" value="1"/>
</dbReference>
<dbReference type="InterPro" id="IPR000531">
    <property type="entry name" value="Beta-barrel_TonB"/>
</dbReference>
<dbReference type="PROSITE" id="PS52016">
    <property type="entry name" value="TONB_DEPENDENT_REC_3"/>
    <property type="match status" value="1"/>
</dbReference>
<dbReference type="InterPro" id="IPR023997">
    <property type="entry name" value="TonB-dep_OMP_SusC/RagA_CS"/>
</dbReference>
<evidence type="ECO:0000259" key="11">
    <source>
        <dbReference type="Pfam" id="PF00593"/>
    </source>
</evidence>
<comment type="similarity">
    <text evidence="8 9">Belongs to the TonB-dependent receptor family.</text>
</comment>
<dbReference type="Pfam" id="PF13715">
    <property type="entry name" value="CarbopepD_reg_2"/>
    <property type="match status" value="1"/>
</dbReference>
<keyword evidence="4 8" id="KW-0812">Transmembrane</keyword>
<evidence type="ECO:0000256" key="4">
    <source>
        <dbReference type="ARBA" id="ARBA00022692"/>
    </source>
</evidence>
<feature type="chain" id="PRO_5046674551" evidence="10">
    <location>
        <begin position="19"/>
        <end position="994"/>
    </location>
</feature>
<dbReference type="InterPro" id="IPR039426">
    <property type="entry name" value="TonB-dep_rcpt-like"/>
</dbReference>
<evidence type="ECO:0000256" key="6">
    <source>
        <dbReference type="ARBA" id="ARBA00023136"/>
    </source>
</evidence>
<keyword evidence="6 8" id="KW-0472">Membrane</keyword>
<evidence type="ECO:0000256" key="5">
    <source>
        <dbReference type="ARBA" id="ARBA00023077"/>
    </source>
</evidence>
<keyword evidence="14" id="KW-1185">Reference proteome</keyword>
<accession>A0ABW0I5F0</accession>
<name>A0ABW0I5F0_9BACT</name>
<dbReference type="SUPFAM" id="SSF49464">
    <property type="entry name" value="Carboxypeptidase regulatory domain-like"/>
    <property type="match status" value="1"/>
</dbReference>
<dbReference type="InterPro" id="IPR012910">
    <property type="entry name" value="Plug_dom"/>
</dbReference>
<dbReference type="RefSeq" id="WP_379841920.1">
    <property type="nucleotide sequence ID" value="NZ_JBHSMA010000001.1"/>
</dbReference>
<dbReference type="Pfam" id="PF07715">
    <property type="entry name" value="Plug"/>
    <property type="match status" value="1"/>
</dbReference>
<gene>
    <name evidence="13" type="ORF">ACFPMF_05475</name>
</gene>
<reference evidence="14" key="1">
    <citation type="journal article" date="2019" name="Int. J. Syst. Evol. Microbiol.">
        <title>The Global Catalogue of Microorganisms (GCM) 10K type strain sequencing project: providing services to taxonomists for standard genome sequencing and annotation.</title>
        <authorList>
            <consortium name="The Broad Institute Genomics Platform"/>
            <consortium name="The Broad Institute Genome Sequencing Center for Infectious Disease"/>
            <person name="Wu L."/>
            <person name="Ma J."/>
        </authorList>
    </citation>
    <scope>NUCLEOTIDE SEQUENCE [LARGE SCALE GENOMIC DNA]</scope>
    <source>
        <strain evidence="14">CCUG 55250</strain>
    </source>
</reference>
<dbReference type="SUPFAM" id="SSF56935">
    <property type="entry name" value="Porins"/>
    <property type="match status" value="1"/>
</dbReference>
<evidence type="ECO:0000313" key="14">
    <source>
        <dbReference type="Proteomes" id="UP001596106"/>
    </source>
</evidence>
<feature type="signal peptide" evidence="10">
    <location>
        <begin position="1"/>
        <end position="18"/>
    </location>
</feature>
<keyword evidence="2 8" id="KW-0813">Transport</keyword>
<dbReference type="NCBIfam" id="TIGR04057">
    <property type="entry name" value="SusC_RagA_signa"/>
    <property type="match status" value="1"/>
</dbReference>
<organism evidence="13 14">
    <name type="scientific">Larkinella bovis</name>
    <dbReference type="NCBI Taxonomy" id="683041"/>
    <lineage>
        <taxon>Bacteria</taxon>
        <taxon>Pseudomonadati</taxon>
        <taxon>Bacteroidota</taxon>
        <taxon>Cytophagia</taxon>
        <taxon>Cytophagales</taxon>
        <taxon>Spirosomataceae</taxon>
        <taxon>Larkinella</taxon>
    </lineage>
</organism>
<feature type="domain" description="TonB-dependent receptor plug" evidence="12">
    <location>
        <begin position="126"/>
        <end position="233"/>
    </location>
</feature>